<organism evidence="2 3">
    <name type="scientific">Protopolystoma xenopodis</name>
    <dbReference type="NCBI Taxonomy" id="117903"/>
    <lineage>
        <taxon>Eukaryota</taxon>
        <taxon>Metazoa</taxon>
        <taxon>Spiralia</taxon>
        <taxon>Lophotrochozoa</taxon>
        <taxon>Platyhelminthes</taxon>
        <taxon>Monogenea</taxon>
        <taxon>Polyopisthocotylea</taxon>
        <taxon>Polystomatidea</taxon>
        <taxon>Polystomatidae</taxon>
        <taxon>Protopolystoma</taxon>
    </lineage>
</organism>
<protein>
    <submittedName>
        <fullName evidence="2">Uncharacterized protein</fullName>
    </submittedName>
</protein>
<reference evidence="2" key="1">
    <citation type="submission" date="2018-11" db="EMBL/GenBank/DDBJ databases">
        <authorList>
            <consortium name="Pathogen Informatics"/>
        </authorList>
    </citation>
    <scope>NUCLEOTIDE SEQUENCE</scope>
</reference>
<comment type="caution">
    <text evidence="2">The sequence shown here is derived from an EMBL/GenBank/DDBJ whole genome shotgun (WGS) entry which is preliminary data.</text>
</comment>
<gene>
    <name evidence="2" type="ORF">PXEA_LOCUS5042</name>
</gene>
<sequence>MMMRPGNNGGGAQRIQISHGISPPTADSMNPMQSGGLRLSQGRLCDGKKGGLGQVFDAQ</sequence>
<proteinExistence type="predicted"/>
<dbReference type="EMBL" id="CAAALY010012285">
    <property type="protein sequence ID" value="VEL11602.1"/>
    <property type="molecule type" value="Genomic_DNA"/>
</dbReference>
<name>A0A448WH94_9PLAT</name>
<keyword evidence="3" id="KW-1185">Reference proteome</keyword>
<dbReference type="Proteomes" id="UP000784294">
    <property type="component" value="Unassembled WGS sequence"/>
</dbReference>
<evidence type="ECO:0000313" key="2">
    <source>
        <dbReference type="EMBL" id="VEL11602.1"/>
    </source>
</evidence>
<evidence type="ECO:0000256" key="1">
    <source>
        <dbReference type="SAM" id="MobiDB-lite"/>
    </source>
</evidence>
<accession>A0A448WH94</accession>
<dbReference type="AlphaFoldDB" id="A0A448WH94"/>
<feature type="region of interest" description="Disordered" evidence="1">
    <location>
        <begin position="1"/>
        <end position="59"/>
    </location>
</feature>
<evidence type="ECO:0000313" key="3">
    <source>
        <dbReference type="Proteomes" id="UP000784294"/>
    </source>
</evidence>